<dbReference type="EMBL" id="JAWWNJ010000085">
    <property type="protein sequence ID" value="KAK7001018.1"/>
    <property type="molecule type" value="Genomic_DNA"/>
</dbReference>
<reference evidence="1 2" key="1">
    <citation type="journal article" date="2024" name="J Genomics">
        <title>Draft genome sequencing and assembly of Favolaschia claudopus CIRM-BRFM 2984 isolated from oak limbs.</title>
        <authorList>
            <person name="Navarro D."/>
            <person name="Drula E."/>
            <person name="Chaduli D."/>
            <person name="Cazenave R."/>
            <person name="Ahrendt S."/>
            <person name="Wang J."/>
            <person name="Lipzen A."/>
            <person name="Daum C."/>
            <person name="Barry K."/>
            <person name="Grigoriev I.V."/>
            <person name="Favel A."/>
            <person name="Rosso M.N."/>
            <person name="Martin F."/>
        </authorList>
    </citation>
    <scope>NUCLEOTIDE SEQUENCE [LARGE SCALE GENOMIC DNA]</scope>
    <source>
        <strain evidence="1 2">CIRM-BRFM 2984</strain>
    </source>
</reference>
<evidence type="ECO:0008006" key="3">
    <source>
        <dbReference type="Google" id="ProtNLM"/>
    </source>
</evidence>
<keyword evidence="2" id="KW-1185">Reference proteome</keyword>
<dbReference type="AlphaFoldDB" id="A0AAW0A487"/>
<gene>
    <name evidence="1" type="ORF">R3P38DRAFT_3217783</name>
</gene>
<dbReference type="Proteomes" id="UP001362999">
    <property type="component" value="Unassembled WGS sequence"/>
</dbReference>
<evidence type="ECO:0000313" key="2">
    <source>
        <dbReference type="Proteomes" id="UP001362999"/>
    </source>
</evidence>
<name>A0AAW0A487_9AGAR</name>
<sequence>MSASDFSDSFSKYSISPRSVPVSVDIAESGSLAGSLAVAIGRDPVEASQRQVSDGGQLLVASSDTTESLAARPDVEDNSGKEAEAAAYKGPAPINCLPDEVLAPALRWAFLSPRYVVRDPSRRRRIVASVCHTWARVINGDHESWNHIVVDHHMPLISLHEAITKSGALTFSFEFVCSIKAQRSNSDFLDWLFQAVGTVLPRCKELRVRSHFVDSTLAIMKRLEAAPLPALCEVQFELALPMVPRNSYMPNSIVPFLSAGALPSLTRASFAYGLPDWPWSGSSANLTVVRLARLSGVIVAHAIRLYSFLSACPNLSELALHFVDAVPPPLTPSSALKPYDGPLIALRKLVRLHLSLETHHAVSVVAPLRAPALESLALFAPDDRTLNKFVLDCRDLLRFLHTLVLAVNISTHEPLRALLLATPYLRRLDARRSAPSFVDHFYRLSLFALSPSLTLKVVVTNYFPPPLVTDVLLYRSWASFDPAFSIVSMHPHPVAGALALTEWVRSNDLVFARTRFDYLDWMVHPSFPVFTDV</sequence>
<dbReference type="SUPFAM" id="SSF52047">
    <property type="entry name" value="RNI-like"/>
    <property type="match status" value="1"/>
</dbReference>
<accession>A0AAW0A487</accession>
<organism evidence="1 2">
    <name type="scientific">Favolaschia claudopus</name>
    <dbReference type="NCBI Taxonomy" id="2862362"/>
    <lineage>
        <taxon>Eukaryota</taxon>
        <taxon>Fungi</taxon>
        <taxon>Dikarya</taxon>
        <taxon>Basidiomycota</taxon>
        <taxon>Agaricomycotina</taxon>
        <taxon>Agaricomycetes</taxon>
        <taxon>Agaricomycetidae</taxon>
        <taxon>Agaricales</taxon>
        <taxon>Marasmiineae</taxon>
        <taxon>Mycenaceae</taxon>
        <taxon>Favolaschia</taxon>
    </lineage>
</organism>
<protein>
    <recommendedName>
        <fullName evidence="3">F-box domain-containing protein</fullName>
    </recommendedName>
</protein>
<evidence type="ECO:0000313" key="1">
    <source>
        <dbReference type="EMBL" id="KAK7001018.1"/>
    </source>
</evidence>
<comment type="caution">
    <text evidence="1">The sequence shown here is derived from an EMBL/GenBank/DDBJ whole genome shotgun (WGS) entry which is preliminary data.</text>
</comment>
<proteinExistence type="predicted"/>